<dbReference type="Gene3D" id="1.20.1250.20">
    <property type="entry name" value="MFS general substrate transporter like domains"/>
    <property type="match status" value="2"/>
</dbReference>
<feature type="transmembrane region" description="Helical" evidence="7">
    <location>
        <begin position="143"/>
        <end position="161"/>
    </location>
</feature>
<evidence type="ECO:0000256" key="7">
    <source>
        <dbReference type="SAM" id="Phobius"/>
    </source>
</evidence>
<feature type="transmembrane region" description="Helical" evidence="7">
    <location>
        <begin position="259"/>
        <end position="278"/>
    </location>
</feature>
<evidence type="ECO:0000256" key="4">
    <source>
        <dbReference type="ARBA" id="ARBA00022692"/>
    </source>
</evidence>
<dbReference type="GO" id="GO:0022857">
    <property type="term" value="F:transmembrane transporter activity"/>
    <property type="evidence" value="ECO:0007669"/>
    <property type="project" value="InterPro"/>
</dbReference>
<gene>
    <name evidence="9" type="ORF">H0N91_06830</name>
</gene>
<dbReference type="PANTHER" id="PTHR23517">
    <property type="entry name" value="RESISTANCE PROTEIN MDTM, PUTATIVE-RELATED-RELATED"/>
    <property type="match status" value="1"/>
</dbReference>
<evidence type="ECO:0000313" key="10">
    <source>
        <dbReference type="Proteomes" id="UP000586254"/>
    </source>
</evidence>
<proteinExistence type="predicted"/>
<dbReference type="InterPro" id="IPR036259">
    <property type="entry name" value="MFS_trans_sf"/>
</dbReference>
<feature type="transmembrane region" description="Helical" evidence="7">
    <location>
        <begin position="343"/>
        <end position="369"/>
    </location>
</feature>
<evidence type="ECO:0000259" key="8">
    <source>
        <dbReference type="PROSITE" id="PS50850"/>
    </source>
</evidence>
<dbReference type="InterPro" id="IPR050171">
    <property type="entry name" value="MFS_Transporters"/>
</dbReference>
<dbReference type="InterPro" id="IPR011701">
    <property type="entry name" value="MFS"/>
</dbReference>
<dbReference type="Pfam" id="PF07690">
    <property type="entry name" value="MFS_1"/>
    <property type="match status" value="1"/>
</dbReference>
<dbReference type="SUPFAM" id="SSF103473">
    <property type="entry name" value="MFS general substrate transporter"/>
    <property type="match status" value="1"/>
</dbReference>
<evidence type="ECO:0000313" key="9">
    <source>
        <dbReference type="EMBL" id="NZA37860.1"/>
    </source>
</evidence>
<feature type="transmembrane region" description="Helical" evidence="7">
    <location>
        <begin position="74"/>
        <end position="93"/>
    </location>
</feature>
<protein>
    <submittedName>
        <fullName evidence="9">MFS transporter</fullName>
    </submittedName>
</protein>
<comment type="caution">
    <text evidence="9">The sequence shown here is derived from an EMBL/GenBank/DDBJ whole genome shotgun (WGS) entry which is preliminary data.</text>
</comment>
<organism evidence="9 10">
    <name type="scientific">Eubacterium callanderi</name>
    <dbReference type="NCBI Taxonomy" id="53442"/>
    <lineage>
        <taxon>Bacteria</taxon>
        <taxon>Bacillati</taxon>
        <taxon>Bacillota</taxon>
        <taxon>Clostridia</taxon>
        <taxon>Eubacteriales</taxon>
        <taxon>Eubacteriaceae</taxon>
        <taxon>Eubacterium</taxon>
    </lineage>
</organism>
<sequence length="409" mass="44776">MSKGKRNFLLVLISVMVGIIYFIPYLRFFFYDQMLDGFHLTNLQLGTLGSIYGLVALFCYPVSGYLADRFSARILLTISFLVMAGLTFWQSTFPGYNTLVVIYVLYGFFTTATLWSPYICFVRHLGTEEEQGKLFGVSEAMRGVVSAVTGFVFLWMLGLFVDSVGGMQVLLWISVGLYVLFAALSIVFLPKTEVKGSKQDSPQEKGMKNIIKALKLPGTWLVAFFLFSCFCVINTGTNYLGTYTTQVLGVSASVSSGLAIFRSYVIVIAAGVLGGILADKAKSRAIFISGLLGGIIVCAALLIFSSSLVTVAIVITMVMSFLYFTVKSVYYSVMGEGGIPLELTAAATGIISFIAYAPEAFMTTIMGSWIDADPVVGFNKIFIWMISFSVISIILAVIIYRRHKKAEGI</sequence>
<comment type="subcellular location">
    <subcellularLocation>
        <location evidence="1">Cell membrane</location>
        <topology evidence="1">Multi-pass membrane protein</topology>
    </subcellularLocation>
</comment>
<keyword evidence="4 7" id="KW-0812">Transmembrane</keyword>
<feature type="transmembrane region" description="Helical" evidence="7">
    <location>
        <begin position="99"/>
        <end position="122"/>
    </location>
</feature>
<feature type="domain" description="Major facilitator superfamily (MFS) profile" evidence="8">
    <location>
        <begin position="6"/>
        <end position="404"/>
    </location>
</feature>
<feature type="transmembrane region" description="Helical" evidence="7">
    <location>
        <begin position="310"/>
        <end position="331"/>
    </location>
</feature>
<dbReference type="RefSeq" id="WP_090412059.1">
    <property type="nucleotide sequence ID" value="NZ_CAJKZB010000002.1"/>
</dbReference>
<evidence type="ECO:0000256" key="5">
    <source>
        <dbReference type="ARBA" id="ARBA00022989"/>
    </source>
</evidence>
<feature type="transmembrane region" description="Helical" evidence="7">
    <location>
        <begin position="50"/>
        <end position="67"/>
    </location>
</feature>
<feature type="transmembrane region" description="Helical" evidence="7">
    <location>
        <begin position="381"/>
        <end position="400"/>
    </location>
</feature>
<evidence type="ECO:0000256" key="1">
    <source>
        <dbReference type="ARBA" id="ARBA00004651"/>
    </source>
</evidence>
<accession>A0A1I5INC7</accession>
<keyword evidence="3" id="KW-1003">Cell membrane</keyword>
<name>A0A1I5INC7_9FIRM</name>
<dbReference type="Proteomes" id="UP000586254">
    <property type="component" value="Unassembled WGS sequence"/>
</dbReference>
<reference evidence="9 10" key="1">
    <citation type="submission" date="2020-07" db="EMBL/GenBank/DDBJ databases">
        <title>Organ Donor 1.</title>
        <authorList>
            <person name="Marsh A.J."/>
            <person name="Azcarate-Peril M.A."/>
        </authorList>
    </citation>
    <scope>NUCLEOTIDE SEQUENCE [LARGE SCALE GENOMIC DNA]</scope>
    <source>
        <strain evidence="9 10">AMC0717</strain>
    </source>
</reference>
<dbReference type="PROSITE" id="PS50850">
    <property type="entry name" value="MFS"/>
    <property type="match status" value="1"/>
</dbReference>
<keyword evidence="2" id="KW-0813">Transport</keyword>
<dbReference type="CDD" id="cd06174">
    <property type="entry name" value="MFS"/>
    <property type="match status" value="1"/>
</dbReference>
<feature type="transmembrane region" description="Helical" evidence="7">
    <location>
        <begin position="285"/>
        <end position="304"/>
    </location>
</feature>
<evidence type="ECO:0000256" key="6">
    <source>
        <dbReference type="ARBA" id="ARBA00023136"/>
    </source>
</evidence>
<dbReference type="GO" id="GO:0005886">
    <property type="term" value="C:plasma membrane"/>
    <property type="evidence" value="ECO:0007669"/>
    <property type="project" value="UniProtKB-SubCell"/>
</dbReference>
<feature type="transmembrane region" description="Helical" evidence="7">
    <location>
        <begin position="167"/>
        <end position="189"/>
    </location>
</feature>
<keyword evidence="6 7" id="KW-0472">Membrane</keyword>
<dbReference type="EMBL" id="JACCKS010000006">
    <property type="protein sequence ID" value="NZA37860.1"/>
    <property type="molecule type" value="Genomic_DNA"/>
</dbReference>
<keyword evidence="5 7" id="KW-1133">Transmembrane helix</keyword>
<evidence type="ECO:0000256" key="3">
    <source>
        <dbReference type="ARBA" id="ARBA00022475"/>
    </source>
</evidence>
<evidence type="ECO:0000256" key="2">
    <source>
        <dbReference type="ARBA" id="ARBA00022448"/>
    </source>
</evidence>
<dbReference type="AlphaFoldDB" id="A0A1I5INC7"/>
<dbReference type="InterPro" id="IPR020846">
    <property type="entry name" value="MFS_dom"/>
</dbReference>
<feature type="transmembrane region" description="Helical" evidence="7">
    <location>
        <begin position="7"/>
        <end position="30"/>
    </location>
</feature>
<feature type="transmembrane region" description="Helical" evidence="7">
    <location>
        <begin position="218"/>
        <end position="239"/>
    </location>
</feature>